<gene>
    <name evidence="6" type="ORF">V5O48_004802</name>
</gene>
<comment type="caution">
    <text evidence="6">The sequence shown here is derived from an EMBL/GenBank/DDBJ whole genome shotgun (WGS) entry which is preliminary data.</text>
</comment>
<feature type="domain" description="Glucose-methanol-choline oxidoreductase C-terminal" evidence="5">
    <location>
        <begin position="463"/>
        <end position="597"/>
    </location>
</feature>
<dbReference type="PANTHER" id="PTHR11552:SF213">
    <property type="entry name" value="DEHYDROGENASE, PUTATIVE-RELATED"/>
    <property type="match status" value="1"/>
</dbReference>
<dbReference type="Proteomes" id="UP001465976">
    <property type="component" value="Unassembled WGS sequence"/>
</dbReference>
<organism evidence="6 7">
    <name type="scientific">Marasmius crinis-equi</name>
    <dbReference type="NCBI Taxonomy" id="585013"/>
    <lineage>
        <taxon>Eukaryota</taxon>
        <taxon>Fungi</taxon>
        <taxon>Dikarya</taxon>
        <taxon>Basidiomycota</taxon>
        <taxon>Agaricomycotina</taxon>
        <taxon>Agaricomycetes</taxon>
        <taxon>Agaricomycetidae</taxon>
        <taxon>Agaricales</taxon>
        <taxon>Marasmiineae</taxon>
        <taxon>Marasmiaceae</taxon>
        <taxon>Marasmius</taxon>
    </lineage>
</organism>
<evidence type="ECO:0000256" key="2">
    <source>
        <dbReference type="ARBA" id="ARBA00010790"/>
    </source>
</evidence>
<dbReference type="InterPro" id="IPR007867">
    <property type="entry name" value="GMC_OxRtase_C"/>
</dbReference>
<keyword evidence="7" id="KW-1185">Reference proteome</keyword>
<evidence type="ECO:0000259" key="5">
    <source>
        <dbReference type="Pfam" id="PF05199"/>
    </source>
</evidence>
<feature type="domain" description="Glucose-methanol-choline oxidoreductase N-terminal" evidence="4">
    <location>
        <begin position="112"/>
        <end position="362"/>
    </location>
</feature>
<dbReference type="Gene3D" id="3.30.560.10">
    <property type="entry name" value="Glucose Oxidase, domain 3"/>
    <property type="match status" value="1"/>
</dbReference>
<dbReference type="SUPFAM" id="SSF54373">
    <property type="entry name" value="FAD-linked reductases, C-terminal domain"/>
    <property type="match status" value="1"/>
</dbReference>
<accession>A0ABR3FP36</accession>
<dbReference type="InterPro" id="IPR012132">
    <property type="entry name" value="GMC_OxRdtase"/>
</dbReference>
<feature type="signal peptide" evidence="3">
    <location>
        <begin position="1"/>
        <end position="23"/>
    </location>
</feature>
<dbReference type="InterPro" id="IPR000172">
    <property type="entry name" value="GMC_OxRdtase_N"/>
</dbReference>
<comment type="similarity">
    <text evidence="2">Belongs to the GMC oxidoreductase family.</text>
</comment>
<dbReference type="EMBL" id="JBAHYK010000173">
    <property type="protein sequence ID" value="KAL0577204.1"/>
    <property type="molecule type" value="Genomic_DNA"/>
</dbReference>
<protein>
    <recommendedName>
        <fullName evidence="8">Choline dehydrogenase</fullName>
    </recommendedName>
</protein>
<keyword evidence="3" id="KW-0732">Signal</keyword>
<evidence type="ECO:0000313" key="6">
    <source>
        <dbReference type="EMBL" id="KAL0577204.1"/>
    </source>
</evidence>
<name>A0ABR3FP36_9AGAR</name>
<dbReference type="SUPFAM" id="SSF51905">
    <property type="entry name" value="FAD/NAD(P)-binding domain"/>
    <property type="match status" value="1"/>
</dbReference>
<dbReference type="Pfam" id="PF05199">
    <property type="entry name" value="GMC_oxred_C"/>
    <property type="match status" value="1"/>
</dbReference>
<sequence length="628" mass="68840">MKARMLIQGHILVLSALLAASAASSLPKCHGHHDADYDYVVVGAGAGGGPLAARLAESGHSVLVLDAGHDANNLNTTIPLYFLRASDDPQLDLNYTLNEYPPGFRFKKDDQWYPRARSLGGSAIHNALINIIANTRPDFDGLAEMFNDSSWSRENMQEIFKRIERNLHLPHNNTEHGFNGWLQTSSPSLSDLDPKYIDNQTLALAAGLLGQTVPISDLNSPADDGAIGGTTPDFTIGADHNRSSVRDRLLDVERDHPGKLIFSLDTLVTKVLLCSDLHGKPSAYGVEYAPGAALPVASNFEGKSKLETRTIRAKHEVIVSAGVFQSPQLLMLSGIGDSRHLRDHGIEPIVHLPGVGKNLQDHDEISVIWTMKKNFSLLEGCSFGSDPAQDPCLKAWRDEEKPNVYSLGPVLEAFTYKSSPEYNYPDMLTYLGPVYFPGFVRGFGDLAAKYHNAVSAISLKVRPSSKGTVRLTGSHPQDLLAINKNRFQGEAGRRDVRDLREAIKHTRKIMSAPEIAAIIDEEVFPGTQAQTDEEIEKHVYENIFGHHACCTNPIGTDHDAVLDGDFKVRGVNNLRVVDASTWPIVPGYFVTTPIYMISEKAADVILKANALERQTAGDQVVFKNTEEL</sequence>
<dbReference type="Gene3D" id="3.50.50.60">
    <property type="entry name" value="FAD/NAD(P)-binding domain"/>
    <property type="match status" value="1"/>
</dbReference>
<evidence type="ECO:0008006" key="8">
    <source>
        <dbReference type="Google" id="ProtNLM"/>
    </source>
</evidence>
<dbReference type="PIRSF" id="PIRSF000137">
    <property type="entry name" value="Alcohol_oxidase"/>
    <property type="match status" value="1"/>
</dbReference>
<dbReference type="InterPro" id="IPR036188">
    <property type="entry name" value="FAD/NAD-bd_sf"/>
</dbReference>
<evidence type="ECO:0000259" key="4">
    <source>
        <dbReference type="Pfam" id="PF00732"/>
    </source>
</evidence>
<evidence type="ECO:0000313" key="7">
    <source>
        <dbReference type="Proteomes" id="UP001465976"/>
    </source>
</evidence>
<evidence type="ECO:0000256" key="3">
    <source>
        <dbReference type="SAM" id="SignalP"/>
    </source>
</evidence>
<feature type="chain" id="PRO_5045794269" description="Choline dehydrogenase" evidence="3">
    <location>
        <begin position="24"/>
        <end position="628"/>
    </location>
</feature>
<reference evidence="6 7" key="1">
    <citation type="submission" date="2024-02" db="EMBL/GenBank/DDBJ databases">
        <title>A draft genome for the cacao thread blight pathogen Marasmius crinis-equi.</title>
        <authorList>
            <person name="Cohen S.P."/>
            <person name="Baruah I.K."/>
            <person name="Amoako-Attah I."/>
            <person name="Bukari Y."/>
            <person name="Meinhardt L.W."/>
            <person name="Bailey B.A."/>
        </authorList>
    </citation>
    <scope>NUCLEOTIDE SEQUENCE [LARGE SCALE GENOMIC DNA]</scope>
    <source>
        <strain evidence="6 7">GH-76</strain>
    </source>
</reference>
<proteinExistence type="inferred from homology"/>
<comment type="cofactor">
    <cofactor evidence="1">
        <name>FAD</name>
        <dbReference type="ChEBI" id="CHEBI:57692"/>
    </cofactor>
</comment>
<dbReference type="Pfam" id="PF00732">
    <property type="entry name" value="GMC_oxred_N"/>
    <property type="match status" value="1"/>
</dbReference>
<evidence type="ECO:0000256" key="1">
    <source>
        <dbReference type="ARBA" id="ARBA00001974"/>
    </source>
</evidence>
<dbReference type="PANTHER" id="PTHR11552">
    <property type="entry name" value="GLUCOSE-METHANOL-CHOLINE GMC OXIDOREDUCTASE"/>
    <property type="match status" value="1"/>
</dbReference>